<dbReference type="GO" id="GO:0042276">
    <property type="term" value="P:error-prone translesion synthesis"/>
    <property type="evidence" value="ECO:0007669"/>
    <property type="project" value="TreeGrafter"/>
</dbReference>
<dbReference type="CDD" id="cd03586">
    <property type="entry name" value="PolY_Pol_IV_kappa"/>
    <property type="match status" value="1"/>
</dbReference>
<accession>A0A7X2NHU1</accession>
<gene>
    <name evidence="6" type="primary">dinB</name>
    <name evidence="8" type="ORF">FYJ39_00940</name>
</gene>
<feature type="site" description="Substrate discrimination" evidence="6">
    <location>
        <position position="20"/>
    </location>
</feature>
<reference evidence="8 9" key="1">
    <citation type="submission" date="2019-08" db="EMBL/GenBank/DDBJ databases">
        <title>In-depth cultivation of the pig gut microbiome towards novel bacterial diversity and tailored functional studies.</title>
        <authorList>
            <person name="Wylensek D."/>
            <person name="Hitch T.C.A."/>
            <person name="Clavel T."/>
        </authorList>
    </citation>
    <scope>NUCLEOTIDE SEQUENCE [LARGE SCALE GENOMIC DNA]</scope>
    <source>
        <strain evidence="8 9">WCA-389-WT-23D1</strain>
    </source>
</reference>
<evidence type="ECO:0000313" key="8">
    <source>
        <dbReference type="EMBL" id="MSS35179.1"/>
    </source>
</evidence>
<dbReference type="InterPro" id="IPR043502">
    <property type="entry name" value="DNA/RNA_pol_sf"/>
</dbReference>
<dbReference type="InterPro" id="IPR043128">
    <property type="entry name" value="Rev_trsase/Diguanyl_cyclase"/>
</dbReference>
<dbReference type="Pfam" id="PF00817">
    <property type="entry name" value="IMS"/>
    <property type="match status" value="1"/>
</dbReference>
<proteinExistence type="inferred from homology"/>
<feature type="binding site" evidence="6">
    <location>
        <position position="15"/>
    </location>
    <ligand>
        <name>Mg(2+)</name>
        <dbReference type="ChEBI" id="CHEBI:18420"/>
    </ligand>
</feature>
<name>A0A7X2NHU1_9CLOT</name>
<keyword evidence="6" id="KW-0963">Cytoplasm</keyword>
<sequence>MAAWKQGQRLIFHIDVNSAFLSWESVYRLTSDPNALDLRSIASAVGGDASTRHGIVLAKSPLAKQYGVTTGEPLAQALRKCPNLTIVPSRFDFYIKCSRQMMQLLEEYSPDHEKFSIDEIFLDMTETIHLFGQPLETAGHIREKIKKQLGFTVNIGISTNKLLAKMASDFEKPDQCHTLFPEEIPEKMWPLPIRELFSVGGAAQRKLENLGIFTIGQLAACNLALLKAHLGETYALLIHQYANGIDPAPVEERDAVGKSYGNSITLSRDISDYSRADQVLLSLCETVGARLRASQVFCCNICVELKDWEFKTQSHQMVLAQPTDSTSVLYKYSCKLLRECWNMTPLRLMGVRAGKIIDGGCSQISFFDDPKLLKQKQFEKAVDSIRSRYGVDSIKRASFLQKDAVVDHAASKQKHLNIPHA</sequence>
<dbReference type="InterPro" id="IPR036775">
    <property type="entry name" value="DNA_pol_Y-fam_lit_finger_sf"/>
</dbReference>
<comment type="similarity">
    <text evidence="1 6">Belongs to the DNA polymerase type-Y family.</text>
</comment>
<evidence type="ECO:0000256" key="1">
    <source>
        <dbReference type="ARBA" id="ARBA00010945"/>
    </source>
</evidence>
<dbReference type="InterPro" id="IPR050116">
    <property type="entry name" value="DNA_polymerase-Y"/>
</dbReference>
<organism evidence="8 9">
    <name type="scientific">Clostridium porci</name>
    <dbReference type="NCBI Taxonomy" id="2605778"/>
    <lineage>
        <taxon>Bacteria</taxon>
        <taxon>Bacillati</taxon>
        <taxon>Bacillota</taxon>
        <taxon>Clostridia</taxon>
        <taxon>Eubacteriales</taxon>
        <taxon>Clostridiaceae</taxon>
        <taxon>Clostridium</taxon>
    </lineage>
</organism>
<dbReference type="GO" id="GO:0003684">
    <property type="term" value="F:damaged DNA binding"/>
    <property type="evidence" value="ECO:0007669"/>
    <property type="project" value="InterPro"/>
</dbReference>
<dbReference type="PANTHER" id="PTHR11076:SF35">
    <property type="entry name" value="DNA REPAIR PROTEIN HOMOLOG YOBH"/>
    <property type="match status" value="1"/>
</dbReference>
<protein>
    <recommendedName>
        <fullName evidence="6">DNA polymerase IV</fullName>
        <shortName evidence="6">Pol IV</shortName>
        <ecNumber evidence="6">2.7.7.7</ecNumber>
    </recommendedName>
</protein>
<dbReference type="EC" id="2.7.7.7" evidence="6"/>
<evidence type="ECO:0000313" key="9">
    <source>
        <dbReference type="Proteomes" id="UP000429958"/>
    </source>
</evidence>
<comment type="caution">
    <text evidence="8">The sequence shown here is derived from an EMBL/GenBank/DDBJ whole genome shotgun (WGS) entry which is preliminary data.</text>
</comment>
<dbReference type="AlphaFoldDB" id="A0A7X2NHU1"/>
<dbReference type="InterPro" id="IPR017961">
    <property type="entry name" value="DNA_pol_Y-fam_little_finger"/>
</dbReference>
<dbReference type="Gene3D" id="3.30.70.270">
    <property type="match status" value="1"/>
</dbReference>
<evidence type="ECO:0000256" key="3">
    <source>
        <dbReference type="ARBA" id="ARBA00022695"/>
    </source>
</evidence>
<dbReference type="InterPro" id="IPR024728">
    <property type="entry name" value="PolY_HhH_motif"/>
</dbReference>
<dbReference type="Gene3D" id="1.10.150.20">
    <property type="entry name" value="5' to 3' exonuclease, C-terminal subdomain"/>
    <property type="match status" value="1"/>
</dbReference>
<evidence type="ECO:0000259" key="7">
    <source>
        <dbReference type="PROSITE" id="PS50173"/>
    </source>
</evidence>
<dbReference type="Gene3D" id="3.30.1490.100">
    <property type="entry name" value="DNA polymerase, Y-family, little finger domain"/>
    <property type="match status" value="1"/>
</dbReference>
<dbReference type="InterPro" id="IPR022880">
    <property type="entry name" value="DNApol_IV"/>
</dbReference>
<dbReference type="InterPro" id="IPR001126">
    <property type="entry name" value="UmuC"/>
</dbReference>
<comment type="subcellular location">
    <subcellularLocation>
        <location evidence="6">Cytoplasm</location>
    </subcellularLocation>
</comment>
<dbReference type="HAMAP" id="MF_01113">
    <property type="entry name" value="DNApol_IV"/>
    <property type="match status" value="1"/>
</dbReference>
<dbReference type="Gene3D" id="3.40.1170.60">
    <property type="match status" value="1"/>
</dbReference>
<keyword evidence="6" id="KW-0235">DNA replication</keyword>
<dbReference type="GO" id="GO:0005829">
    <property type="term" value="C:cytosol"/>
    <property type="evidence" value="ECO:0007669"/>
    <property type="project" value="TreeGrafter"/>
</dbReference>
<feature type="active site" evidence="6">
    <location>
        <position position="119"/>
    </location>
</feature>
<keyword evidence="6" id="KW-0234">DNA repair</keyword>
<dbReference type="GO" id="GO:0000287">
    <property type="term" value="F:magnesium ion binding"/>
    <property type="evidence" value="ECO:0007669"/>
    <property type="project" value="UniProtKB-UniRule"/>
</dbReference>
<dbReference type="PANTHER" id="PTHR11076">
    <property type="entry name" value="DNA REPAIR POLYMERASE UMUC / TRANSFERASE FAMILY MEMBER"/>
    <property type="match status" value="1"/>
</dbReference>
<keyword evidence="6" id="KW-0238">DNA-binding</keyword>
<keyword evidence="5 6" id="KW-0239">DNA-directed DNA polymerase</keyword>
<dbReference type="EMBL" id="VUMD01000001">
    <property type="protein sequence ID" value="MSS35179.1"/>
    <property type="molecule type" value="Genomic_DNA"/>
</dbReference>
<keyword evidence="2 6" id="KW-0515">Mutator protein</keyword>
<dbReference type="PROSITE" id="PS50173">
    <property type="entry name" value="UMUC"/>
    <property type="match status" value="1"/>
</dbReference>
<keyword evidence="6" id="KW-0808">Transferase</keyword>
<evidence type="ECO:0000256" key="6">
    <source>
        <dbReference type="HAMAP-Rule" id="MF_01113"/>
    </source>
</evidence>
<keyword evidence="6" id="KW-0479">Metal-binding</keyword>
<dbReference type="SUPFAM" id="SSF100879">
    <property type="entry name" value="Lesion bypass DNA polymerase (Y-family), little finger domain"/>
    <property type="match status" value="1"/>
</dbReference>
<keyword evidence="9" id="KW-1185">Reference proteome</keyword>
<dbReference type="RefSeq" id="WP_154470592.1">
    <property type="nucleotide sequence ID" value="NZ_DBEWUL010000204.1"/>
</dbReference>
<evidence type="ECO:0000256" key="4">
    <source>
        <dbReference type="ARBA" id="ARBA00022763"/>
    </source>
</evidence>
<dbReference type="GO" id="GO:0009432">
    <property type="term" value="P:SOS response"/>
    <property type="evidence" value="ECO:0007669"/>
    <property type="project" value="TreeGrafter"/>
</dbReference>
<keyword evidence="6" id="KW-0460">Magnesium</keyword>
<dbReference type="GO" id="GO:0003887">
    <property type="term" value="F:DNA-directed DNA polymerase activity"/>
    <property type="evidence" value="ECO:0007669"/>
    <property type="project" value="UniProtKB-UniRule"/>
</dbReference>
<dbReference type="Pfam" id="PF11798">
    <property type="entry name" value="IMS_HHH"/>
    <property type="match status" value="1"/>
</dbReference>
<comment type="subunit">
    <text evidence="6">Monomer.</text>
</comment>
<feature type="domain" description="UmuC" evidence="7">
    <location>
        <begin position="11"/>
        <end position="200"/>
    </location>
</feature>
<comment type="function">
    <text evidence="6">Poorly processive, error-prone DNA polymerase involved in untargeted mutagenesis. Copies undamaged DNA at stalled replication forks, which arise in vivo from mismatched or misaligned primer ends. These misaligned primers can be extended by PolIV. Exhibits no 3'-5' exonuclease (proofreading) activity. May be involved in translesional synthesis, in conjunction with the beta clamp from PolIII.</text>
</comment>
<dbReference type="GO" id="GO:0006261">
    <property type="term" value="P:DNA-templated DNA replication"/>
    <property type="evidence" value="ECO:0007669"/>
    <property type="project" value="UniProtKB-UniRule"/>
</dbReference>
<keyword evidence="3 6" id="KW-0548">Nucleotidyltransferase</keyword>
<feature type="binding site" evidence="6">
    <location>
        <position position="118"/>
    </location>
    <ligand>
        <name>Mg(2+)</name>
        <dbReference type="ChEBI" id="CHEBI:18420"/>
    </ligand>
</feature>
<evidence type="ECO:0000256" key="2">
    <source>
        <dbReference type="ARBA" id="ARBA00022457"/>
    </source>
</evidence>
<dbReference type="Proteomes" id="UP000429958">
    <property type="component" value="Unassembled WGS sequence"/>
</dbReference>
<keyword evidence="4 6" id="KW-0227">DNA damage</keyword>
<dbReference type="SUPFAM" id="SSF56672">
    <property type="entry name" value="DNA/RNA polymerases"/>
    <property type="match status" value="1"/>
</dbReference>
<comment type="catalytic activity">
    <reaction evidence="6">
        <text>DNA(n) + a 2'-deoxyribonucleoside 5'-triphosphate = DNA(n+1) + diphosphate</text>
        <dbReference type="Rhea" id="RHEA:22508"/>
        <dbReference type="Rhea" id="RHEA-COMP:17339"/>
        <dbReference type="Rhea" id="RHEA-COMP:17340"/>
        <dbReference type="ChEBI" id="CHEBI:33019"/>
        <dbReference type="ChEBI" id="CHEBI:61560"/>
        <dbReference type="ChEBI" id="CHEBI:173112"/>
        <dbReference type="EC" id="2.7.7.7"/>
    </reaction>
</comment>
<dbReference type="Pfam" id="PF11799">
    <property type="entry name" value="IMS_C"/>
    <property type="match status" value="1"/>
</dbReference>
<evidence type="ECO:0000256" key="5">
    <source>
        <dbReference type="ARBA" id="ARBA00022932"/>
    </source>
</evidence>
<dbReference type="GO" id="GO:0006281">
    <property type="term" value="P:DNA repair"/>
    <property type="evidence" value="ECO:0007669"/>
    <property type="project" value="UniProtKB-UniRule"/>
</dbReference>
<comment type="cofactor">
    <cofactor evidence="6">
        <name>Mg(2+)</name>
        <dbReference type="ChEBI" id="CHEBI:18420"/>
    </cofactor>
    <text evidence="6">Binds 2 magnesium ions per subunit.</text>
</comment>